<dbReference type="Proteomes" id="UP001055105">
    <property type="component" value="Unassembled WGS sequence"/>
</dbReference>
<evidence type="ECO:0000313" key="3">
    <source>
        <dbReference type="Proteomes" id="UP001055105"/>
    </source>
</evidence>
<evidence type="ECO:0000313" key="2">
    <source>
        <dbReference type="EMBL" id="GKI18116.1"/>
    </source>
</evidence>
<comment type="caution">
    <text evidence="2">The sequence shown here is derived from an EMBL/GenBank/DDBJ whole genome shotgun (WGS) entry which is preliminary data.</text>
</comment>
<accession>A0AA37NKQ8</accession>
<dbReference type="EMBL" id="BQOL01000001">
    <property type="protein sequence ID" value="GKI18116.1"/>
    <property type="molecule type" value="Genomic_DNA"/>
</dbReference>
<sequence length="402" mass="46977">MNILIVCNHFYPHNRIAAFRLNAFARYFREAGHSVTVITEGDRDETVMWNGCEVHYVKDPVITSSKQESLLQRRKKWAFRRILSALQFRLFLDYKRIWQFKASKKARKLAKSRRFDVVLSSYGHLSSHRIAYRLHRKTPFYWIADMRDEMSKWPWLLPINSRRLLFYERRILKDADLILSVSAPLVEDFKQIGGGIDKVIEITNGYDYEEVHDVSFQPVYTMAFIGHFYNSITPDKWFGAFSELVAEGALPSDSRILIIGNTSPLAVPENIRQNVFQIRQVDHDEAIRKSLETDTLVVVHPKGRKGVYTGKLFDYLATNKPILAICDPDDVIADLLKETRAGFTADETDNEQVKRMLLRCYSIWKNKEVLPRDWDKIRQYSRKNQVGRLLKYLAGQEALKQH</sequence>
<protein>
    <submittedName>
        <fullName evidence="2">Glycosyl transferase family 1</fullName>
    </submittedName>
</protein>
<dbReference type="RefSeq" id="WP_039940626.1">
    <property type="nucleotide sequence ID" value="NZ_AP025581.1"/>
</dbReference>
<keyword evidence="2" id="KW-0808">Transferase</keyword>
<dbReference type="InterPro" id="IPR028098">
    <property type="entry name" value="Glyco_trans_4-like_N"/>
</dbReference>
<dbReference type="AlphaFoldDB" id="A0AA37NKQ8"/>
<evidence type="ECO:0000259" key="1">
    <source>
        <dbReference type="Pfam" id="PF13579"/>
    </source>
</evidence>
<gene>
    <name evidence="2" type="ORF">CE91St16_10240</name>
</gene>
<organism evidence="2 3">
    <name type="scientific">Alistipes finegoldii</name>
    <dbReference type="NCBI Taxonomy" id="214856"/>
    <lineage>
        <taxon>Bacteria</taxon>
        <taxon>Pseudomonadati</taxon>
        <taxon>Bacteroidota</taxon>
        <taxon>Bacteroidia</taxon>
        <taxon>Bacteroidales</taxon>
        <taxon>Rikenellaceae</taxon>
        <taxon>Alistipes</taxon>
    </lineage>
</organism>
<reference evidence="2" key="1">
    <citation type="submission" date="2022-01" db="EMBL/GenBank/DDBJ databases">
        <title>Novel bile acid biosynthetic pathways are enriched in the microbiome of centenarians.</title>
        <authorList>
            <person name="Sato Y."/>
            <person name="Atarashi K."/>
            <person name="Plichta R.D."/>
            <person name="Arai Y."/>
            <person name="Sasajima S."/>
            <person name="Kearney M.S."/>
            <person name="Suda W."/>
            <person name="Takeshita K."/>
            <person name="Sasaki T."/>
            <person name="Okamoto S."/>
            <person name="Skelly N.A."/>
            <person name="Okamura Y."/>
            <person name="Vlamakis H."/>
            <person name="Li Y."/>
            <person name="Tanoue T."/>
            <person name="Takei H."/>
            <person name="Nittono H."/>
            <person name="Narushima S."/>
            <person name="Irie J."/>
            <person name="Itoh H."/>
            <person name="Moriya K."/>
            <person name="Sugiura Y."/>
            <person name="Suematsu M."/>
            <person name="Moritoki N."/>
            <person name="Shibata S."/>
            <person name="Littman R.D."/>
            <person name="Fischbach A.M."/>
            <person name="Uwamino Y."/>
            <person name="Inoue T."/>
            <person name="Honda A."/>
            <person name="Hattori M."/>
            <person name="Murai T."/>
            <person name="Xavier J.R."/>
            <person name="Hirose N."/>
            <person name="Honda K."/>
        </authorList>
    </citation>
    <scope>NUCLEOTIDE SEQUENCE</scope>
    <source>
        <strain evidence="2">CE91-St16</strain>
    </source>
</reference>
<dbReference type="SUPFAM" id="SSF53756">
    <property type="entry name" value="UDP-Glycosyltransferase/glycogen phosphorylase"/>
    <property type="match status" value="1"/>
</dbReference>
<dbReference type="Pfam" id="PF13579">
    <property type="entry name" value="Glyco_trans_4_4"/>
    <property type="match status" value="1"/>
</dbReference>
<dbReference type="GO" id="GO:0016757">
    <property type="term" value="F:glycosyltransferase activity"/>
    <property type="evidence" value="ECO:0007669"/>
    <property type="project" value="UniProtKB-ARBA"/>
</dbReference>
<dbReference type="Gene3D" id="3.40.50.2000">
    <property type="entry name" value="Glycogen Phosphorylase B"/>
    <property type="match status" value="2"/>
</dbReference>
<proteinExistence type="predicted"/>
<feature type="domain" description="Glycosyltransferase subfamily 4-like N-terminal" evidence="1">
    <location>
        <begin position="20"/>
        <end position="205"/>
    </location>
</feature>
<name>A0AA37NKQ8_9BACT</name>